<protein>
    <submittedName>
        <fullName evidence="2">Uncharacterized protein</fullName>
    </submittedName>
</protein>
<feature type="transmembrane region" description="Helical" evidence="1">
    <location>
        <begin position="57"/>
        <end position="74"/>
    </location>
</feature>
<dbReference type="AlphaFoldDB" id="A0AAV1QQM8"/>
<keyword evidence="1" id="KW-0472">Membrane</keyword>
<feature type="non-terminal residue" evidence="2">
    <location>
        <position position="1"/>
    </location>
</feature>
<dbReference type="EMBL" id="CAWUPB010000233">
    <property type="protein sequence ID" value="CAK7324026.1"/>
    <property type="molecule type" value="Genomic_DNA"/>
</dbReference>
<keyword evidence="1" id="KW-1133">Transmembrane helix</keyword>
<comment type="caution">
    <text evidence="2">The sequence shown here is derived from an EMBL/GenBank/DDBJ whole genome shotgun (WGS) entry which is preliminary data.</text>
</comment>
<organism evidence="2 3">
    <name type="scientific">Dovyalis caffra</name>
    <dbReference type="NCBI Taxonomy" id="77055"/>
    <lineage>
        <taxon>Eukaryota</taxon>
        <taxon>Viridiplantae</taxon>
        <taxon>Streptophyta</taxon>
        <taxon>Embryophyta</taxon>
        <taxon>Tracheophyta</taxon>
        <taxon>Spermatophyta</taxon>
        <taxon>Magnoliopsida</taxon>
        <taxon>eudicotyledons</taxon>
        <taxon>Gunneridae</taxon>
        <taxon>Pentapetalae</taxon>
        <taxon>rosids</taxon>
        <taxon>fabids</taxon>
        <taxon>Malpighiales</taxon>
        <taxon>Salicaceae</taxon>
        <taxon>Flacourtieae</taxon>
        <taxon>Dovyalis</taxon>
    </lineage>
</organism>
<name>A0AAV1QQM8_9ROSI</name>
<evidence type="ECO:0000313" key="2">
    <source>
        <dbReference type="EMBL" id="CAK7324026.1"/>
    </source>
</evidence>
<evidence type="ECO:0000313" key="3">
    <source>
        <dbReference type="Proteomes" id="UP001314170"/>
    </source>
</evidence>
<accession>A0AAV1QQM8</accession>
<keyword evidence="1" id="KW-0812">Transmembrane</keyword>
<keyword evidence="3" id="KW-1185">Reference proteome</keyword>
<gene>
    <name evidence="2" type="ORF">DCAF_LOCUS1660</name>
</gene>
<reference evidence="2 3" key="1">
    <citation type="submission" date="2024-01" db="EMBL/GenBank/DDBJ databases">
        <authorList>
            <person name="Waweru B."/>
        </authorList>
    </citation>
    <scope>NUCLEOTIDE SEQUENCE [LARGE SCALE GENOMIC DNA]</scope>
</reference>
<dbReference type="Proteomes" id="UP001314170">
    <property type="component" value="Unassembled WGS sequence"/>
</dbReference>
<evidence type="ECO:0000256" key="1">
    <source>
        <dbReference type="SAM" id="Phobius"/>
    </source>
</evidence>
<sequence>GSAIQIPTTLFKFQYEMHFKSTCHITSYIELRLCLISIKGKDPLMASLQSLKECPKPTLFFVTIFVGVVLEFLMKEKLKKRTLNLPPTPAKWLIIGNLNQLGSYNLGGKDQVVIFTRVGSGRKWDHAHKKKVLVKKVVTRKMKPMQLRKDKSTII</sequence>
<proteinExistence type="predicted"/>